<keyword evidence="2" id="KW-1185">Reference proteome</keyword>
<organism evidence="1 2">
    <name type="scientific">Fodinibius salsisoli</name>
    <dbReference type="NCBI Taxonomy" id="2820877"/>
    <lineage>
        <taxon>Bacteria</taxon>
        <taxon>Pseudomonadati</taxon>
        <taxon>Balneolota</taxon>
        <taxon>Balneolia</taxon>
        <taxon>Balneolales</taxon>
        <taxon>Balneolaceae</taxon>
        <taxon>Fodinibius</taxon>
    </lineage>
</organism>
<evidence type="ECO:0000313" key="2">
    <source>
        <dbReference type="Proteomes" id="UP001207918"/>
    </source>
</evidence>
<sequence>MDISILRETVTRFCDHSFRIELLVKHHWDDEVRLRFGILNTSADVQQVQIDDNQFNLGAGEEREVVITGQLSEACAGGEVEYEFVRRIDGNDYPNSHDSVLVLLGKPGFRADDEPDPVQANEDGTFEYEVFVECCDDAPGGQTISFEALAGDNVAGIRTVEGSPLALSCPHGIETIKVEGILSDPTEEGLGWLLIESDDNSECSTLTTIRPPVEVDEGGFQKASRAFRLS</sequence>
<protein>
    <submittedName>
        <fullName evidence="1">Uncharacterized protein</fullName>
    </submittedName>
</protein>
<dbReference type="Proteomes" id="UP001207918">
    <property type="component" value="Unassembled WGS sequence"/>
</dbReference>
<reference evidence="1 2" key="1">
    <citation type="submission" date="2021-03" db="EMBL/GenBank/DDBJ databases">
        <title>Aliifodinibius sp. nov., a new bacterium isolated from saline soil.</title>
        <authorList>
            <person name="Galisteo C."/>
            <person name="De La Haba R."/>
            <person name="Sanchez-Porro C."/>
            <person name="Ventosa A."/>
        </authorList>
    </citation>
    <scope>NUCLEOTIDE SEQUENCE [LARGE SCALE GENOMIC DNA]</scope>
    <source>
        <strain evidence="1 2">1BSP15-2V2</strain>
    </source>
</reference>
<accession>A0ABT3PIQ0</accession>
<dbReference type="RefSeq" id="WP_265764323.1">
    <property type="nucleotide sequence ID" value="NZ_JAGGJA010000001.1"/>
</dbReference>
<evidence type="ECO:0000313" key="1">
    <source>
        <dbReference type="EMBL" id="MCW9705658.1"/>
    </source>
</evidence>
<dbReference type="EMBL" id="JAGGJA010000001">
    <property type="protein sequence ID" value="MCW9705658.1"/>
    <property type="molecule type" value="Genomic_DNA"/>
</dbReference>
<proteinExistence type="predicted"/>
<gene>
    <name evidence="1" type="ORF">J6I44_02265</name>
</gene>
<comment type="caution">
    <text evidence="1">The sequence shown here is derived from an EMBL/GenBank/DDBJ whole genome shotgun (WGS) entry which is preliminary data.</text>
</comment>
<name>A0ABT3PIQ0_9BACT</name>